<organism evidence="2 3">
    <name type="scientific">Oceanibaculum indicum</name>
    <dbReference type="NCBI Taxonomy" id="526216"/>
    <lineage>
        <taxon>Bacteria</taxon>
        <taxon>Pseudomonadati</taxon>
        <taxon>Pseudomonadota</taxon>
        <taxon>Alphaproteobacteria</taxon>
        <taxon>Rhodospirillales</taxon>
        <taxon>Oceanibaculaceae</taxon>
        <taxon>Oceanibaculum</taxon>
    </lineage>
</organism>
<dbReference type="SUPFAM" id="SSF53474">
    <property type="entry name" value="alpha/beta-Hydrolases"/>
    <property type="match status" value="1"/>
</dbReference>
<keyword evidence="1" id="KW-0812">Transmembrane</keyword>
<dbReference type="RefSeq" id="WP_121221792.1">
    <property type="nucleotide sequence ID" value="NZ_RBIG01000004.1"/>
</dbReference>
<feature type="transmembrane region" description="Helical" evidence="1">
    <location>
        <begin position="21"/>
        <end position="43"/>
    </location>
</feature>
<reference evidence="2 3" key="1">
    <citation type="submission" date="2018-10" db="EMBL/GenBank/DDBJ databases">
        <title>Comparative analysis of microorganisms from saline springs in Andes Mountain Range, Colombia.</title>
        <authorList>
            <person name="Rubin E."/>
        </authorList>
    </citation>
    <scope>NUCLEOTIDE SEQUENCE [LARGE SCALE GENOMIC DNA]</scope>
    <source>
        <strain evidence="2 3">USBA 36</strain>
    </source>
</reference>
<comment type="caution">
    <text evidence="2">The sequence shown here is derived from an EMBL/GenBank/DDBJ whole genome shotgun (WGS) entry which is preliminary data.</text>
</comment>
<sequence>MVDFVRYSTLLPRPLARRLATGLRLVAAFVTAVALLAGGWLLWLSQQDELDSLPRADGRLIFEQEHQSVSGARIERHILFRDARLGRIGVTISMPQAITGEAMPVVVVLGSSREGRDNIAPFGDMGRTVMIGYDWPFSRQAFDGDALAALTPDMRQRALGVPGQVRAVLDWLDGQSWADTSRVSLVGYSQGAVIAPSVQRMLQEGGHSVGWTVLINGGAGLGTMIADTTALHPAWARPFLGLTADRLLEPIEPAAHLPHLDGQFLMLSWSGSGLPAQAVADFQALAPKDNSLVTVPETGRAERLARSLSMARDWLTAQQAIVPEGAGIDNNLSSDRTAPARPEIASSGVKPIKVVPVAVQE</sequence>
<evidence type="ECO:0008006" key="4">
    <source>
        <dbReference type="Google" id="ProtNLM"/>
    </source>
</evidence>
<dbReference type="AlphaFoldDB" id="A0A420WAS8"/>
<keyword evidence="1" id="KW-0472">Membrane</keyword>
<proteinExistence type="predicted"/>
<evidence type="ECO:0000256" key="1">
    <source>
        <dbReference type="SAM" id="Phobius"/>
    </source>
</evidence>
<dbReference type="OrthoDB" id="7331139at2"/>
<protein>
    <recommendedName>
        <fullName evidence="4">Alpha/beta hydrolase family protein</fullName>
    </recommendedName>
</protein>
<accession>A0A420WAS8</accession>
<dbReference type="Proteomes" id="UP000277424">
    <property type="component" value="Unassembled WGS sequence"/>
</dbReference>
<dbReference type="Gene3D" id="3.40.50.1820">
    <property type="entry name" value="alpha/beta hydrolase"/>
    <property type="match status" value="1"/>
</dbReference>
<name>A0A420WAS8_9PROT</name>
<dbReference type="EMBL" id="RBIG01000004">
    <property type="protein sequence ID" value="RKQ68056.1"/>
    <property type="molecule type" value="Genomic_DNA"/>
</dbReference>
<dbReference type="InterPro" id="IPR029058">
    <property type="entry name" value="AB_hydrolase_fold"/>
</dbReference>
<keyword evidence="1" id="KW-1133">Transmembrane helix</keyword>
<evidence type="ECO:0000313" key="3">
    <source>
        <dbReference type="Proteomes" id="UP000277424"/>
    </source>
</evidence>
<evidence type="ECO:0000313" key="2">
    <source>
        <dbReference type="EMBL" id="RKQ68056.1"/>
    </source>
</evidence>
<gene>
    <name evidence="2" type="ORF">BCL74_3374</name>
</gene>